<accession>A0A377FSX1</accession>
<dbReference type="AlphaFoldDB" id="A0A377FSX1"/>
<evidence type="ECO:0000313" key="1">
    <source>
        <dbReference type="EMBL" id="STO07907.1"/>
    </source>
</evidence>
<proteinExistence type="predicted"/>
<gene>
    <name evidence="1" type="ORF">NCTC13163_01268</name>
</gene>
<dbReference type="STRING" id="1397694.GCA_000702585_01772"/>
<dbReference type="Pfam" id="PF06108">
    <property type="entry name" value="DUF952"/>
    <property type="match status" value="1"/>
</dbReference>
<reference evidence="1 2" key="1">
    <citation type="submission" date="2018-06" db="EMBL/GenBank/DDBJ databases">
        <authorList>
            <consortium name="Pathogen Informatics"/>
            <person name="Doyle S."/>
        </authorList>
    </citation>
    <scope>NUCLEOTIDE SEQUENCE [LARGE SCALE GENOMIC DNA]</scope>
    <source>
        <strain evidence="1 2">NCTC13163</strain>
    </source>
</reference>
<evidence type="ECO:0000313" key="2">
    <source>
        <dbReference type="Proteomes" id="UP000254060"/>
    </source>
</evidence>
<dbReference type="OrthoDB" id="5638018at2"/>
<dbReference type="RefSeq" id="WP_024371539.1">
    <property type="nucleotide sequence ID" value="NZ_UGGP01000001.1"/>
</dbReference>
<dbReference type="InterPro" id="IPR009297">
    <property type="entry name" value="DUF952"/>
</dbReference>
<name>A0A377FSX1_9BACL</name>
<dbReference type="SUPFAM" id="SSF56399">
    <property type="entry name" value="ADP-ribosylation"/>
    <property type="match status" value="1"/>
</dbReference>
<organism evidence="1 2">
    <name type="scientific">Exiguobacterium aurantiacum</name>
    <dbReference type="NCBI Taxonomy" id="33987"/>
    <lineage>
        <taxon>Bacteria</taxon>
        <taxon>Bacillati</taxon>
        <taxon>Bacillota</taxon>
        <taxon>Bacilli</taxon>
        <taxon>Bacillales</taxon>
        <taxon>Bacillales Family XII. Incertae Sedis</taxon>
        <taxon>Exiguobacterium</taxon>
    </lineage>
</organism>
<sequence>MEPVIKIMSEAEYTIALSRGEINEPSLQTEGYVRCCTPQQIGKFVRRHYRDERVVLVSFHVARLGSLLHYEFDEDGERYPHVYSAIPITSVKRVQPYGSRDNGTVTYFAYERM</sequence>
<dbReference type="Gene3D" id="3.20.170.20">
    <property type="entry name" value="Protein of unknown function DUF952"/>
    <property type="match status" value="1"/>
</dbReference>
<dbReference type="EMBL" id="UGGP01000001">
    <property type="protein sequence ID" value="STO07907.1"/>
    <property type="molecule type" value="Genomic_DNA"/>
</dbReference>
<dbReference type="Proteomes" id="UP000254060">
    <property type="component" value="Unassembled WGS sequence"/>
</dbReference>
<protein>
    <submittedName>
        <fullName evidence="1">Uncharacterized protein conserved in bacteria</fullName>
    </submittedName>
</protein>